<feature type="transmembrane region" description="Helical" evidence="1">
    <location>
        <begin position="5"/>
        <end position="22"/>
    </location>
</feature>
<dbReference type="PANTHER" id="PTHR13754">
    <property type="entry name" value="METALLO-BETA-LACTAMASE SUPERFAMILY PROTEIN"/>
    <property type="match status" value="1"/>
</dbReference>
<evidence type="ECO:0000256" key="1">
    <source>
        <dbReference type="SAM" id="Phobius"/>
    </source>
</evidence>
<protein>
    <recommendedName>
        <fullName evidence="2">Metallo-beta-lactamase domain-containing protein</fullName>
    </recommendedName>
</protein>
<comment type="caution">
    <text evidence="3">The sequence shown here is derived from an EMBL/GenBank/DDBJ whole genome shotgun (WGS) entry which is preliminary data.</text>
</comment>
<reference evidence="4" key="1">
    <citation type="submission" date="2017-01" db="EMBL/GenBank/DDBJ databases">
        <title>Novel pathways for hydrocarbon cycling and metabolic interdependencies in hydrothermal sediment communities.</title>
        <authorList>
            <person name="Dombrowski N."/>
            <person name="Seitz K."/>
            <person name="Teske A."/>
            <person name="Baker B."/>
        </authorList>
    </citation>
    <scope>NUCLEOTIDE SEQUENCE [LARGE SCALE GENOMIC DNA]</scope>
</reference>
<dbReference type="InterPro" id="IPR052926">
    <property type="entry name" value="Metallo-beta-lactamase_dom"/>
</dbReference>
<evidence type="ECO:0000259" key="2">
    <source>
        <dbReference type="Pfam" id="PF00753"/>
    </source>
</evidence>
<organism evidence="3 4">
    <name type="scientific">candidate division WOR-3 bacterium 4484_100</name>
    <dbReference type="NCBI Taxonomy" id="1936077"/>
    <lineage>
        <taxon>Bacteria</taxon>
        <taxon>Bacteria division WOR-3</taxon>
    </lineage>
</organism>
<keyword evidence="1" id="KW-0812">Transmembrane</keyword>
<evidence type="ECO:0000313" key="4">
    <source>
        <dbReference type="Proteomes" id="UP000191663"/>
    </source>
</evidence>
<keyword evidence="1" id="KW-0472">Membrane</keyword>
<dbReference type="CDD" id="cd07713">
    <property type="entry name" value="DHPS-like_MBL-fold"/>
    <property type="match status" value="1"/>
</dbReference>
<name>A0A1V4QF45_UNCW3</name>
<keyword evidence="1" id="KW-1133">Transmembrane helix</keyword>
<dbReference type="SUPFAM" id="SSF56281">
    <property type="entry name" value="Metallo-hydrolase/oxidoreductase"/>
    <property type="match status" value="1"/>
</dbReference>
<dbReference type="GO" id="GO:0016740">
    <property type="term" value="F:transferase activity"/>
    <property type="evidence" value="ECO:0007669"/>
    <property type="project" value="TreeGrafter"/>
</dbReference>
<dbReference type="EMBL" id="MUKB01000055">
    <property type="protein sequence ID" value="OPX17979.1"/>
    <property type="molecule type" value="Genomic_DNA"/>
</dbReference>
<dbReference type="Pfam" id="PF00753">
    <property type="entry name" value="Lactamase_B"/>
    <property type="match status" value="1"/>
</dbReference>
<dbReference type="InterPro" id="IPR036866">
    <property type="entry name" value="RibonucZ/Hydroxyglut_hydro"/>
</dbReference>
<evidence type="ECO:0000313" key="3">
    <source>
        <dbReference type="EMBL" id="OPX17979.1"/>
    </source>
</evidence>
<gene>
    <name evidence="3" type="ORF">BXT86_03620</name>
</gene>
<accession>A0A1V4QF45</accession>
<dbReference type="Gene3D" id="3.60.15.10">
    <property type="entry name" value="Ribonuclease Z/Hydroxyacylglutathione hydrolase-like"/>
    <property type="match status" value="1"/>
</dbReference>
<dbReference type="AlphaFoldDB" id="A0A1V4QF45"/>
<dbReference type="InterPro" id="IPR001279">
    <property type="entry name" value="Metallo-B-lactamas"/>
</dbReference>
<dbReference type="Proteomes" id="UP000191663">
    <property type="component" value="Unassembled WGS sequence"/>
</dbReference>
<dbReference type="InterPro" id="IPR041712">
    <property type="entry name" value="DHPS-like_MBL-fold"/>
</dbReference>
<sequence length="420" mass="47870">MKLRIFIFIIILVLIGTVIFLFNKEFSYLQGKEFDEGENAPEVILISVYDNYKVNPELETAWGFGCVVKISKELLLFDTGGNSKILLSNMKKMHIHPKSINKLIISHIHGDHVGGLKGFLEVNNNVTVFIPSSFPSSVRNMITNKGAKFFCVDKPRKISEFVYTTGELYGPPKEQSLIINSKLGLIVITGCAHPGVINIVKKAKEMFPKENVYLVLGGFHLFGASDSKLKSIISDFRKLGVGKIASSHCSGDRCRELFKEEYKEDFIEFGVGGIIEVKEIKPERQVIETEAEGEIIHYFQESFYSKDDFFIILKDRDRFESNLIQNLKKKLIGVSEENFEFIVDRVKKSVILKCDVKGASYGTNSYDMHFLLGSWPFDLYQFKKYEKKLVYAGKINGTSTKVVFKFPYSLSHCHEHIWSK</sequence>
<dbReference type="PANTHER" id="PTHR13754:SF13">
    <property type="entry name" value="METALLO-BETA-LACTAMASE SUPERFAMILY PROTEIN (AFU_ORTHOLOGUE AFUA_3G07630)"/>
    <property type="match status" value="1"/>
</dbReference>
<feature type="domain" description="Metallo-beta-lactamase" evidence="2">
    <location>
        <begin position="67"/>
        <end position="128"/>
    </location>
</feature>
<proteinExistence type="predicted"/>